<organism evidence="1 2">
    <name type="scientific">Parascaris univalens</name>
    <name type="common">Nematode worm</name>
    <dbReference type="NCBI Taxonomy" id="6257"/>
    <lineage>
        <taxon>Eukaryota</taxon>
        <taxon>Metazoa</taxon>
        <taxon>Ecdysozoa</taxon>
        <taxon>Nematoda</taxon>
        <taxon>Chromadorea</taxon>
        <taxon>Rhabditida</taxon>
        <taxon>Spirurina</taxon>
        <taxon>Ascaridomorpha</taxon>
        <taxon>Ascaridoidea</taxon>
        <taxon>Ascarididae</taxon>
        <taxon>Parascaris</taxon>
    </lineage>
</organism>
<name>A0A915CK90_PARUN</name>
<dbReference type="AlphaFoldDB" id="A0A915CK90"/>
<accession>A0A915CK90</accession>
<evidence type="ECO:0000313" key="2">
    <source>
        <dbReference type="WBParaSite" id="PgR240_g006_t01"/>
    </source>
</evidence>
<sequence length="43" mass="4880">MACTMVELARLVYGENENENMRIATGIIDAKKPQGSVWRRKKA</sequence>
<evidence type="ECO:0000313" key="1">
    <source>
        <dbReference type="Proteomes" id="UP000887569"/>
    </source>
</evidence>
<protein>
    <submittedName>
        <fullName evidence="2">Uncharacterized protein</fullName>
    </submittedName>
</protein>
<dbReference type="Proteomes" id="UP000887569">
    <property type="component" value="Unplaced"/>
</dbReference>
<proteinExistence type="predicted"/>
<dbReference type="WBParaSite" id="PgR240_g006_t01">
    <property type="protein sequence ID" value="PgR240_g006_t01"/>
    <property type="gene ID" value="PgR240_g006"/>
</dbReference>
<reference evidence="2" key="1">
    <citation type="submission" date="2022-11" db="UniProtKB">
        <authorList>
            <consortium name="WormBaseParasite"/>
        </authorList>
    </citation>
    <scope>IDENTIFICATION</scope>
</reference>
<keyword evidence="1" id="KW-1185">Reference proteome</keyword>